<dbReference type="Gene3D" id="3.10.129.10">
    <property type="entry name" value="Hotdog Thioesterase"/>
    <property type="match status" value="1"/>
</dbReference>
<sequence>MNSTLLKYAMNVWPPFLGAGIKVENISKDYRSARVSLKHGLANRNIVGVHFGGSLFAMTDPFFMMMVSQNLGRNYIVWDQAAKIEFLKPGKGKVHASFGITQTQIDDIISAAEPGNKVLKDFVVDIKDREDDVVARITKTIYIRKKLKKSSAPS</sequence>
<dbReference type="RefSeq" id="WP_071540104.1">
    <property type="nucleotide sequence ID" value="NZ_CP015017.1"/>
</dbReference>
<dbReference type="Proteomes" id="UP000182060">
    <property type="component" value="Chromosome"/>
</dbReference>
<evidence type="ECO:0000313" key="1">
    <source>
        <dbReference type="EMBL" id="APC01057.1"/>
    </source>
</evidence>
<accession>A0AAC9IU72</accession>
<dbReference type="InterPro" id="IPR029069">
    <property type="entry name" value="HotDog_dom_sf"/>
</dbReference>
<dbReference type="AlphaFoldDB" id="A0AAC9IU72"/>
<dbReference type="Pfam" id="PF14539">
    <property type="entry name" value="DUF4442"/>
    <property type="match status" value="1"/>
</dbReference>
<protein>
    <submittedName>
        <fullName evidence="1">Tetrameric acyl-CoA thioesterase</fullName>
    </submittedName>
</protein>
<reference evidence="1" key="1">
    <citation type="journal article" date="2017" name="Appl. Environ. Microbiol.">
        <title>Microdiversification of a pelagic Polynucleobacter species is mainly driven by acquisition of genomic islands from a partially interspecific gene pool.</title>
        <authorList>
            <person name="Hoetzinger M."/>
            <person name="Hahn M.W."/>
            <person name="Jezberova J."/>
            <person name="Schmidt J."/>
            <person name="Koll U."/>
        </authorList>
    </citation>
    <scope>NUCLEOTIDE SEQUENCE</scope>
    <source>
        <strain evidence="1">MWH-RechtKol4</strain>
    </source>
</reference>
<gene>
    <name evidence="1" type="ORF">AOC25_05200</name>
</gene>
<dbReference type="SUPFAM" id="SSF54637">
    <property type="entry name" value="Thioesterase/thiol ester dehydrase-isomerase"/>
    <property type="match status" value="1"/>
</dbReference>
<name>A0AAC9IU72_9BURK</name>
<dbReference type="InterPro" id="IPR027961">
    <property type="entry name" value="DUF4442"/>
</dbReference>
<organism evidence="1 2">
    <name type="scientific">Polynucleobacter asymbioticus</name>
    <dbReference type="NCBI Taxonomy" id="576611"/>
    <lineage>
        <taxon>Bacteria</taxon>
        <taxon>Pseudomonadati</taxon>
        <taxon>Pseudomonadota</taxon>
        <taxon>Betaproteobacteria</taxon>
        <taxon>Burkholderiales</taxon>
        <taxon>Burkholderiaceae</taxon>
        <taxon>Polynucleobacter</taxon>
    </lineage>
</organism>
<dbReference type="EMBL" id="CP015017">
    <property type="protein sequence ID" value="APC01057.1"/>
    <property type="molecule type" value="Genomic_DNA"/>
</dbReference>
<evidence type="ECO:0000313" key="2">
    <source>
        <dbReference type="Proteomes" id="UP000182060"/>
    </source>
</evidence>
<proteinExistence type="predicted"/>